<protein>
    <submittedName>
        <fullName evidence="3">Uncharacterized protein</fullName>
    </submittedName>
</protein>
<feature type="compositionally biased region" description="Polar residues" evidence="2">
    <location>
        <begin position="458"/>
        <end position="471"/>
    </location>
</feature>
<feature type="compositionally biased region" description="Polar residues" evidence="2">
    <location>
        <begin position="1064"/>
        <end position="1074"/>
    </location>
</feature>
<accession>A0A0N0P3X4</accession>
<evidence type="ECO:0000313" key="4">
    <source>
        <dbReference type="Proteomes" id="UP000038009"/>
    </source>
</evidence>
<dbReference type="Proteomes" id="UP000038009">
    <property type="component" value="Unassembled WGS sequence"/>
</dbReference>
<dbReference type="OrthoDB" id="10693127at2759"/>
<evidence type="ECO:0000256" key="2">
    <source>
        <dbReference type="SAM" id="MobiDB-lite"/>
    </source>
</evidence>
<feature type="compositionally biased region" description="Low complexity" evidence="2">
    <location>
        <begin position="1083"/>
        <end position="1117"/>
    </location>
</feature>
<feature type="region of interest" description="Disordered" evidence="2">
    <location>
        <begin position="304"/>
        <end position="492"/>
    </location>
</feature>
<feature type="region of interest" description="Disordered" evidence="2">
    <location>
        <begin position="714"/>
        <end position="753"/>
    </location>
</feature>
<feature type="compositionally biased region" description="Low complexity" evidence="2">
    <location>
        <begin position="15"/>
        <end position="27"/>
    </location>
</feature>
<proteinExistence type="predicted"/>
<dbReference type="VEuPathDB" id="TriTrypDB:Lsey_0284_0010"/>
<feature type="region of interest" description="Disordered" evidence="2">
    <location>
        <begin position="871"/>
        <end position="982"/>
    </location>
</feature>
<feature type="compositionally biased region" description="Low complexity" evidence="2">
    <location>
        <begin position="1145"/>
        <end position="1159"/>
    </location>
</feature>
<reference evidence="3 4" key="1">
    <citation type="journal article" date="2015" name="PLoS Pathog.">
        <title>Leptomonas seymouri: Adaptations to the Dixenous Life Cycle Analyzed by Genome Sequencing, Transcriptome Profiling and Co-infection with Leishmania donovani.</title>
        <authorList>
            <person name="Kraeva N."/>
            <person name="Butenko A."/>
            <person name="Hlavacova J."/>
            <person name="Kostygov A."/>
            <person name="Myskova J."/>
            <person name="Grybchuk D."/>
            <person name="Lestinova T."/>
            <person name="Votypka J."/>
            <person name="Volf P."/>
            <person name="Opperdoes F."/>
            <person name="Flegontov P."/>
            <person name="Lukes J."/>
            <person name="Yurchenko V."/>
        </authorList>
    </citation>
    <scope>NUCLEOTIDE SEQUENCE [LARGE SCALE GENOMIC DNA]</scope>
    <source>
        <strain evidence="3 4">ATCC 30220</strain>
    </source>
</reference>
<feature type="compositionally biased region" description="Polar residues" evidence="2">
    <location>
        <begin position="871"/>
        <end position="889"/>
    </location>
</feature>
<feature type="region of interest" description="Disordered" evidence="2">
    <location>
        <begin position="1"/>
        <end position="27"/>
    </location>
</feature>
<dbReference type="AlphaFoldDB" id="A0A0N0P3X4"/>
<feature type="region of interest" description="Disordered" evidence="2">
    <location>
        <begin position="1004"/>
        <end position="1122"/>
    </location>
</feature>
<feature type="compositionally biased region" description="Basic and acidic residues" evidence="2">
    <location>
        <begin position="899"/>
        <end position="915"/>
    </location>
</feature>
<organism evidence="3 4">
    <name type="scientific">Leptomonas seymouri</name>
    <dbReference type="NCBI Taxonomy" id="5684"/>
    <lineage>
        <taxon>Eukaryota</taxon>
        <taxon>Discoba</taxon>
        <taxon>Euglenozoa</taxon>
        <taxon>Kinetoplastea</taxon>
        <taxon>Metakinetoplastina</taxon>
        <taxon>Trypanosomatida</taxon>
        <taxon>Trypanosomatidae</taxon>
        <taxon>Leishmaniinae</taxon>
        <taxon>Leptomonas</taxon>
    </lineage>
</organism>
<keyword evidence="4" id="KW-1185">Reference proteome</keyword>
<feature type="compositionally biased region" description="Polar residues" evidence="2">
    <location>
        <begin position="242"/>
        <end position="255"/>
    </location>
</feature>
<evidence type="ECO:0000313" key="3">
    <source>
        <dbReference type="EMBL" id="KPI84157.1"/>
    </source>
</evidence>
<feature type="region of interest" description="Disordered" evidence="2">
    <location>
        <begin position="171"/>
        <end position="204"/>
    </location>
</feature>
<feature type="compositionally biased region" description="Polar residues" evidence="2">
    <location>
        <begin position="304"/>
        <end position="314"/>
    </location>
</feature>
<feature type="compositionally biased region" description="Low complexity" evidence="2">
    <location>
        <begin position="577"/>
        <end position="586"/>
    </location>
</feature>
<evidence type="ECO:0000256" key="1">
    <source>
        <dbReference type="SAM" id="Coils"/>
    </source>
</evidence>
<feature type="coiled-coil region" evidence="1">
    <location>
        <begin position="90"/>
        <end position="117"/>
    </location>
</feature>
<feature type="compositionally biased region" description="Low complexity" evidence="2">
    <location>
        <begin position="1007"/>
        <end position="1018"/>
    </location>
</feature>
<feature type="compositionally biased region" description="Polar residues" evidence="2">
    <location>
        <begin position="1161"/>
        <end position="1173"/>
    </location>
</feature>
<gene>
    <name evidence="3" type="ORF">ABL78_6782</name>
</gene>
<comment type="caution">
    <text evidence="3">The sequence shown here is derived from an EMBL/GenBank/DDBJ whole genome shotgun (WGS) entry which is preliminary data.</text>
</comment>
<feature type="compositionally biased region" description="Polar residues" evidence="2">
    <location>
        <begin position="1019"/>
        <end position="1033"/>
    </location>
</feature>
<feature type="region of interest" description="Disordered" evidence="2">
    <location>
        <begin position="540"/>
        <end position="586"/>
    </location>
</feature>
<sequence>MADVSRRTEASPGVATTTASAFRRASRSISTRPFVKEAVKSKPEATASSELDHTLDFTDVAGSEDPEASPAASIHTVAKRAQRMVDRDGNGSLKERVEELEAQQKLLLDQLRVLLEDKAERDSMKRRYATGSYSHGEYQAFGMEQWTFHEGGNASWEPLISAFSPSGQLSLRTPESLVAPPSPGPHRSPPRTIPASARSTAVATSHGGSLASALDAHAKWRGGSILTTTGSGSISVNMNSSCSHTSSGAHLTATRSPPPLHLKRSYPGSSMIGESTTLAAAAAAAAMSRSLSGRHRQVSLVTVVSPTHSEQSAKGSAEASTAHEGATAGQPPAREPTPPSRPGQTAAPPTVRPPTPSTVPSSRTNCSSSDLLSPLPTATVDIFEPGLHTSSSSSSDSDSDSDSSSDSHSKLMSTGHYHSPHPQRLSSETFSSVSSDEPPDSSTAVRRKKRRLYGSRYVHSSASNAGVSTDSPHTRSRTCARDRASFRRSKQQGKDSLDCLIKECLAPTSLDAASAASHAGLPLTEVKRTSLLSQEENAMDELHRQGSIRSRSHSTLAGEADEETQHQKLRQSKPCLSSPSSPAPMRAAASFAAGMDQSKAIGEVFQEVLTLGHRHSLLEHKFQRLLKSVVEQRDKRRRFQRSALNHTRELYLLYDSLKAKAAYNRRCSAAVEEGDELSLRPPAPHSRASAYRSIDDMASSVAAAVQGAAETTGIVAQDSGSARSRQVEPATSVSPRNESTRDGAGPRHPCPFEALSSTFSDTRVSITMPLILPSCESSYLSPMTLSLAEPPSTVAHDTAAAVADSSAPALLMTPTAIAPITSLITVLPRAIDQGSNPLALSLAVPCMAARTSADASSAGGDAACELSSTPFAMPSSAPTDAPSGSSQERASLHVMESTAKGDGEGSEDVMGKADSGDGALTTPSLPTDTAITVDRPATSRRRGSSAEVVAVAAADDDEGRHLLHPSSAHHAPQPEERKGSVHYKRATEVAGVIAAQAMRRGCCKANSPSRLSPLYPRSTVASRTSSSDASPLSSKRRRPVLAHKAPTVFATVSTPHDTWEPPTRQLSPSLTTCVPLQAPPSSPAAAAVTPPSKSARTCSSNPSSSSTRITSPSPRTSFITSNPTAAVAVLPTCTSHRRRQDRGVSSTTASAAAAADAATPPGNQTTAHESQPSAAGAATVSSRRLYAALRDSKSKGEAL</sequence>
<feature type="compositionally biased region" description="Polar residues" evidence="2">
    <location>
        <begin position="921"/>
        <end position="930"/>
    </location>
</feature>
<dbReference type="EMBL" id="LJSK01000284">
    <property type="protein sequence ID" value="KPI84157.1"/>
    <property type="molecule type" value="Genomic_DNA"/>
</dbReference>
<feature type="region of interest" description="Disordered" evidence="2">
    <location>
        <begin position="1134"/>
        <end position="1181"/>
    </location>
</feature>
<feature type="compositionally biased region" description="Low complexity" evidence="2">
    <location>
        <begin position="426"/>
        <end position="442"/>
    </location>
</feature>
<feature type="region of interest" description="Disordered" evidence="2">
    <location>
        <begin position="242"/>
        <end position="268"/>
    </location>
</feature>
<name>A0A0N0P3X4_LEPSE</name>
<feature type="compositionally biased region" description="Polar residues" evidence="2">
    <location>
        <begin position="718"/>
        <end position="737"/>
    </location>
</feature>
<keyword evidence="1" id="KW-0175">Coiled coil</keyword>